<protein>
    <recommendedName>
        <fullName evidence="1">ARB-07466-like C-terminal domain-containing protein</fullName>
    </recommendedName>
</protein>
<dbReference type="Pfam" id="PF26571">
    <property type="entry name" value="VldE"/>
    <property type="match status" value="1"/>
</dbReference>
<reference evidence="2 3" key="1">
    <citation type="submission" date="2018-02" db="EMBL/GenBank/DDBJ databases">
        <authorList>
            <person name="Cohen D.B."/>
            <person name="Kent A.D."/>
        </authorList>
    </citation>
    <scope>NUCLEOTIDE SEQUENCE [LARGE SCALE GENOMIC DNA]</scope>
    <source>
        <strain evidence="2">1</strain>
    </source>
</reference>
<sequence length="122" mass="13825">MAKHGLQCIASAFPQVKSMGGRRSSSDASCRYSDHCTGYAVDFMVPRWNTTAGRELGWRIARWVQANHKALRVKYIIWDVKKWNPAANDQWRPYIHPYGNQNPTLAHKDHVHVSFLSGASGT</sequence>
<dbReference type="InterPro" id="IPR058593">
    <property type="entry name" value="ARB_07466-like_C"/>
</dbReference>
<dbReference type="KEGG" id="mgg:MPLG2_0954"/>
<gene>
    <name evidence="2" type="ORF">MPLG2_0954</name>
</gene>
<organism evidence="2 3">
    <name type="scientific">Micropruina glycogenica</name>
    <dbReference type="NCBI Taxonomy" id="75385"/>
    <lineage>
        <taxon>Bacteria</taxon>
        <taxon>Bacillati</taxon>
        <taxon>Actinomycetota</taxon>
        <taxon>Actinomycetes</taxon>
        <taxon>Propionibacteriales</taxon>
        <taxon>Nocardioidaceae</taxon>
        <taxon>Micropruina</taxon>
    </lineage>
</organism>
<dbReference type="EMBL" id="LT985188">
    <property type="protein sequence ID" value="SPD85990.1"/>
    <property type="molecule type" value="Genomic_DNA"/>
</dbReference>
<evidence type="ECO:0000313" key="3">
    <source>
        <dbReference type="Proteomes" id="UP000238164"/>
    </source>
</evidence>
<feature type="domain" description="ARB-07466-like C-terminal" evidence="1">
    <location>
        <begin position="4"/>
        <end position="95"/>
    </location>
</feature>
<dbReference type="OrthoDB" id="2989771at2"/>
<dbReference type="AlphaFoldDB" id="A0A2N9JEK7"/>
<dbReference type="RefSeq" id="WP_105185084.1">
    <property type="nucleotide sequence ID" value="NZ_BAAAGO010000010.1"/>
</dbReference>
<proteinExistence type="predicted"/>
<dbReference type="Proteomes" id="UP000238164">
    <property type="component" value="Chromosome 1"/>
</dbReference>
<name>A0A2N9JEK7_9ACTN</name>
<keyword evidence="3" id="KW-1185">Reference proteome</keyword>
<evidence type="ECO:0000313" key="2">
    <source>
        <dbReference type="EMBL" id="SPD85990.1"/>
    </source>
</evidence>
<evidence type="ECO:0000259" key="1">
    <source>
        <dbReference type="Pfam" id="PF26571"/>
    </source>
</evidence>
<accession>A0A2N9JEK7</accession>